<sequence>MASRRCQDDGDLEQQLASTKPVAEGHEATRLGRWRVRGGVALLQSPKLAQDAQDAQDGKDVLLARASSVPDKLGRAVSAPMRKGAAVEHIATQPTGSGPFPRGRHSPDGPRKL</sequence>
<evidence type="ECO:0000313" key="3">
    <source>
        <dbReference type="Proteomes" id="UP000016801"/>
    </source>
</evidence>
<dbReference type="OrthoDB" id="10500837at2759"/>
<dbReference type="AlphaFoldDB" id="M1W0W0"/>
<feature type="region of interest" description="Disordered" evidence="1">
    <location>
        <begin position="69"/>
        <end position="113"/>
    </location>
</feature>
<gene>
    <name evidence="2" type="ORF">CPUR_03984</name>
</gene>
<dbReference type="HOGENOM" id="CLU_2133259_0_0_1"/>
<keyword evidence="3" id="KW-1185">Reference proteome</keyword>
<accession>M1W0W0</accession>
<organism evidence="2 3">
    <name type="scientific">Claviceps purpurea (strain 20.1)</name>
    <name type="common">Ergot fungus</name>
    <name type="synonym">Sphacelia segetum</name>
    <dbReference type="NCBI Taxonomy" id="1111077"/>
    <lineage>
        <taxon>Eukaryota</taxon>
        <taxon>Fungi</taxon>
        <taxon>Dikarya</taxon>
        <taxon>Ascomycota</taxon>
        <taxon>Pezizomycotina</taxon>
        <taxon>Sordariomycetes</taxon>
        <taxon>Hypocreomycetidae</taxon>
        <taxon>Hypocreales</taxon>
        <taxon>Clavicipitaceae</taxon>
        <taxon>Claviceps</taxon>
    </lineage>
</organism>
<proteinExistence type="predicted"/>
<feature type="region of interest" description="Disordered" evidence="1">
    <location>
        <begin position="1"/>
        <end position="30"/>
    </location>
</feature>
<dbReference type="Proteomes" id="UP000016801">
    <property type="component" value="Unassembled WGS sequence"/>
</dbReference>
<comment type="caution">
    <text evidence="2">The sequence shown here is derived from an EMBL/GenBank/DDBJ whole genome shotgun (WGS) entry which is preliminary data.</text>
</comment>
<dbReference type="EMBL" id="CAGA01000019">
    <property type="protein sequence ID" value="CCE30136.1"/>
    <property type="molecule type" value="Genomic_DNA"/>
</dbReference>
<protein>
    <submittedName>
        <fullName evidence="2">Uncharacterized protein</fullName>
    </submittedName>
</protein>
<name>M1W0W0_CLAP2</name>
<evidence type="ECO:0000313" key="2">
    <source>
        <dbReference type="EMBL" id="CCE30136.1"/>
    </source>
</evidence>
<evidence type="ECO:0000256" key="1">
    <source>
        <dbReference type="SAM" id="MobiDB-lite"/>
    </source>
</evidence>
<reference evidence="2 3" key="1">
    <citation type="journal article" date="2013" name="PLoS Genet.">
        <title>Plant-symbiotic fungi as chemical engineers: Multi-genome analysis of the Clavicipitaceae reveals dynamics of alkaloid loci.</title>
        <authorList>
            <person name="Schardl C.L."/>
            <person name="Young C.A."/>
            <person name="Hesse U."/>
            <person name="Amyotte S.G."/>
            <person name="Andreeva K."/>
            <person name="Calie P.J."/>
            <person name="Fleetwood D.J."/>
            <person name="Haws D.C."/>
            <person name="Moore N."/>
            <person name="Oeser B."/>
            <person name="Panaccione D.G."/>
            <person name="Schweri K.K."/>
            <person name="Voisey C.R."/>
            <person name="Farman M.L."/>
            <person name="Jaromczyk J.W."/>
            <person name="Roe B.A."/>
            <person name="O'Sullivan D.M."/>
            <person name="Scott B."/>
            <person name="Tudzynski P."/>
            <person name="An Z."/>
            <person name="Arnaoudova E.G."/>
            <person name="Bullock C.T."/>
            <person name="Charlton N.D."/>
            <person name="Chen L."/>
            <person name="Cox M."/>
            <person name="Dinkins R.D."/>
            <person name="Florea S."/>
            <person name="Glenn A.E."/>
            <person name="Gordon A."/>
            <person name="Gueldener U."/>
            <person name="Harris D.R."/>
            <person name="Hollin W."/>
            <person name="Jaromczyk J."/>
            <person name="Johnson R.D."/>
            <person name="Khan A.K."/>
            <person name="Leistner E."/>
            <person name="Leuchtmann A."/>
            <person name="Li C."/>
            <person name="Liu J."/>
            <person name="Liu J."/>
            <person name="Liu M."/>
            <person name="Mace W."/>
            <person name="Machado C."/>
            <person name="Nagabhyru P."/>
            <person name="Pan J."/>
            <person name="Schmid J."/>
            <person name="Sugawara K."/>
            <person name="Steiner U."/>
            <person name="Takach J.E."/>
            <person name="Tanaka E."/>
            <person name="Webb J.S."/>
            <person name="Wilson E.V."/>
            <person name="Wiseman J.L."/>
            <person name="Yoshida R."/>
            <person name="Zeng Z."/>
        </authorList>
    </citation>
    <scope>NUCLEOTIDE SEQUENCE [LARGE SCALE GENOMIC DNA]</scope>
    <source>
        <strain evidence="2 3">20.1</strain>
    </source>
</reference>
<dbReference type="VEuPathDB" id="FungiDB:CPUR_03984"/>